<name>A0A3L6T9S3_PANMI</name>
<feature type="compositionally biased region" description="Low complexity" evidence="1">
    <location>
        <begin position="396"/>
        <end position="406"/>
    </location>
</feature>
<accession>A0A3L6T9S3</accession>
<dbReference type="EMBL" id="PQIB02000002">
    <property type="protein sequence ID" value="RLN34268.1"/>
    <property type="molecule type" value="Genomic_DNA"/>
</dbReference>
<gene>
    <name evidence="2" type="ORF">C2845_PM03G29740</name>
</gene>
<proteinExistence type="predicted"/>
<dbReference type="Proteomes" id="UP000275267">
    <property type="component" value="Unassembled WGS sequence"/>
</dbReference>
<evidence type="ECO:0000313" key="2">
    <source>
        <dbReference type="EMBL" id="RLN34268.1"/>
    </source>
</evidence>
<keyword evidence="3" id="KW-1185">Reference proteome</keyword>
<feature type="region of interest" description="Disordered" evidence="1">
    <location>
        <begin position="1"/>
        <end position="58"/>
    </location>
</feature>
<evidence type="ECO:0000313" key="3">
    <source>
        <dbReference type="Proteomes" id="UP000275267"/>
    </source>
</evidence>
<evidence type="ECO:0000256" key="1">
    <source>
        <dbReference type="SAM" id="MobiDB-lite"/>
    </source>
</evidence>
<reference evidence="3" key="1">
    <citation type="journal article" date="2019" name="Nat. Commun.">
        <title>The genome of broomcorn millet.</title>
        <authorList>
            <person name="Zou C."/>
            <person name="Miki D."/>
            <person name="Li D."/>
            <person name="Tang Q."/>
            <person name="Xiao L."/>
            <person name="Rajput S."/>
            <person name="Deng P."/>
            <person name="Jia W."/>
            <person name="Huang R."/>
            <person name="Zhang M."/>
            <person name="Sun Y."/>
            <person name="Hu J."/>
            <person name="Fu X."/>
            <person name="Schnable P.S."/>
            <person name="Li F."/>
            <person name="Zhang H."/>
            <person name="Feng B."/>
            <person name="Zhu X."/>
            <person name="Liu R."/>
            <person name="Schnable J.C."/>
            <person name="Zhu J.-K."/>
            <person name="Zhang H."/>
        </authorList>
    </citation>
    <scope>NUCLEOTIDE SEQUENCE [LARGE SCALE GENOMIC DNA]</scope>
</reference>
<feature type="compositionally biased region" description="Low complexity" evidence="1">
    <location>
        <begin position="33"/>
        <end position="56"/>
    </location>
</feature>
<feature type="region of interest" description="Disordered" evidence="1">
    <location>
        <begin position="326"/>
        <end position="443"/>
    </location>
</feature>
<protein>
    <submittedName>
        <fullName evidence="2">Uncharacterized protein</fullName>
    </submittedName>
</protein>
<sequence>MVDRKRITGEGSRGRAASIGARMHLAGGGPGGDPSSNSSPPRSSSPSGSASSSESNGDAREMIRVLIREGAEARERFSAAMRELDCIMIALEAAEKRATDIKGALDAAELETAAAHIEAADAQALATGREEEVAVVRWCFADLEVEHGDLSRAATVAAVVIGTRGQLLPDRLRALQFHVRDLVTEGVRQGESNKGWHGDWFYIRNPLEAPFPEFHGGWPVRDLSWTWGTPTSEKFLAREIKEVIRKRVVEAGLNGATLFFTMRERRVMPLAERRMPMWLYSGPSNPDRAFAEELPEDDVYSWLMMVLKGADRKDFRVLASFDCKNPTNLGLGHPRSHPRLPGGPEGEARQATQQEAARKKKRKKGDRAVKREAKEREISHRAQHGEDRDKIREEYPSTSEAESSSSFDDGVTRKRRGAGCRASPRQVRLVTSGRKKPAAPGLVMPTTLGHLTMSLA</sequence>
<dbReference type="PANTHER" id="PTHR33026">
    <property type="entry name" value="OS06G0360600 PROTEIN"/>
    <property type="match status" value="1"/>
</dbReference>
<dbReference type="PANTHER" id="PTHR33026:SF7">
    <property type="entry name" value="OS03G0100275 PROTEIN"/>
    <property type="match status" value="1"/>
</dbReference>
<organism evidence="2 3">
    <name type="scientific">Panicum miliaceum</name>
    <name type="common">Proso millet</name>
    <name type="synonym">Broomcorn millet</name>
    <dbReference type="NCBI Taxonomy" id="4540"/>
    <lineage>
        <taxon>Eukaryota</taxon>
        <taxon>Viridiplantae</taxon>
        <taxon>Streptophyta</taxon>
        <taxon>Embryophyta</taxon>
        <taxon>Tracheophyta</taxon>
        <taxon>Spermatophyta</taxon>
        <taxon>Magnoliopsida</taxon>
        <taxon>Liliopsida</taxon>
        <taxon>Poales</taxon>
        <taxon>Poaceae</taxon>
        <taxon>PACMAD clade</taxon>
        <taxon>Panicoideae</taxon>
        <taxon>Panicodae</taxon>
        <taxon>Paniceae</taxon>
        <taxon>Panicinae</taxon>
        <taxon>Panicum</taxon>
        <taxon>Panicum sect. Panicum</taxon>
    </lineage>
</organism>
<feature type="compositionally biased region" description="Basic and acidic residues" evidence="1">
    <location>
        <begin position="366"/>
        <end position="395"/>
    </location>
</feature>
<dbReference type="AlphaFoldDB" id="A0A3L6T9S3"/>
<comment type="caution">
    <text evidence="2">The sequence shown here is derived from an EMBL/GenBank/DDBJ whole genome shotgun (WGS) entry which is preliminary data.</text>
</comment>